<keyword evidence="1" id="KW-0479">Metal-binding</keyword>
<sequence length="892" mass="99585">MDDERRRPISKAYVSSLSARIGLLESMLKEKGGVVPPAIYPPTTKHEAQTSSSGDEIHTSAIEAQRGSKSDSSPAIRHVLSPPYSHEDMYDSPMEDLVSIDVPHSGKEALQKEQTPSRTLDPKREDVISRLFFPNGGLSRDRLSGKLRFFGPTANCHVYAESPHAYDYRETPQQSRRAERIIRSLTPKTHDYLMQNFWKHQNCVLQVVDRAAFEADRGSERPRFYSPFLHIIVLAVGWRFANQDRCEMARINLGNHESTIHREAKHMLEIELERPMGISTVQSLLLLADLECGVGRDETGWMYAGMANRLAFDIGLHIDCRNIGLSEQEVSVRRRVMKACVLYDKYWALFLGRPTSIKLQDIGFDMFKTATPATRSSEHSRLVRMDTQSLEEEIHEQLFKLMDLAGQIVESHRGTRPSHSVNRAGSTPKDNTDKNDSADILIFDQQLQEWYRQLPSHLTWEDNNIRSAPCSYFLLHQQYQAIIILLQRSREGHGLEHNDGRTSPPPLSPKDASGALGIDQTSASSQGIDSHNEESSTADDYIKPAHSVYTQAAVQFAQIISQSKEKYDFGKICCTSLQPAGIASIALLAAIAQSKNEADRQIYLSSLEVVSGYINAMSRSYRPAARMGNLIQAAFAQLHLETRNSRYGQGIALERSANGCKDDAGEQYQGNEMFSFLPGNQEHSERSPFLLNNQNYSDSTRTRPSPPYMQYPHGDHLNIMSSLIPTFPDLPDSFVNLDSLYAMGVNSILPSRRDSDNYLRVAPSAKGCGLHSLHAASDLDQPIPDLDSHMPDWIGETASSNSTTARHTPEFNNQMATLGTDLGTVLDTESTSGLKRENSASLEWVNSECGLISSAPMSTLNLRQGSENPELKNHGSDSTAPPRIYELDYLGL</sequence>
<feature type="domain" description="Xylanolytic transcriptional activator regulatory" evidence="8">
    <location>
        <begin position="300"/>
        <end position="373"/>
    </location>
</feature>
<evidence type="ECO:0000256" key="6">
    <source>
        <dbReference type="ARBA" id="ARBA00023242"/>
    </source>
</evidence>
<dbReference type="Pfam" id="PF04082">
    <property type="entry name" value="Fungal_trans"/>
    <property type="match status" value="1"/>
</dbReference>
<feature type="compositionally biased region" description="Polar residues" evidence="7">
    <location>
        <begin position="519"/>
        <end position="529"/>
    </location>
</feature>
<feature type="region of interest" description="Disordered" evidence="7">
    <location>
        <begin position="861"/>
        <end position="882"/>
    </location>
</feature>
<evidence type="ECO:0000256" key="5">
    <source>
        <dbReference type="ARBA" id="ARBA00023163"/>
    </source>
</evidence>
<dbReference type="Proteomes" id="UP000481858">
    <property type="component" value="Unassembled WGS sequence"/>
</dbReference>
<feature type="region of interest" description="Disordered" evidence="7">
    <location>
        <begin position="494"/>
        <end position="537"/>
    </location>
</feature>
<dbReference type="SMART" id="SM00906">
    <property type="entry name" value="Fungal_trans"/>
    <property type="match status" value="1"/>
</dbReference>
<dbReference type="EMBL" id="WUBL01000299">
    <property type="protein sequence ID" value="KAF2962676.1"/>
    <property type="molecule type" value="Genomic_DNA"/>
</dbReference>
<dbReference type="GO" id="GO:0006351">
    <property type="term" value="P:DNA-templated transcription"/>
    <property type="evidence" value="ECO:0007669"/>
    <property type="project" value="InterPro"/>
</dbReference>
<organism evidence="9 10">
    <name type="scientific">Xylaria multiplex</name>
    <dbReference type="NCBI Taxonomy" id="323545"/>
    <lineage>
        <taxon>Eukaryota</taxon>
        <taxon>Fungi</taxon>
        <taxon>Dikarya</taxon>
        <taxon>Ascomycota</taxon>
        <taxon>Pezizomycotina</taxon>
        <taxon>Sordariomycetes</taxon>
        <taxon>Xylariomycetidae</taxon>
        <taxon>Xylariales</taxon>
        <taxon>Xylariaceae</taxon>
        <taxon>Xylaria</taxon>
    </lineage>
</organism>
<reference evidence="9 10" key="1">
    <citation type="submission" date="2019-12" db="EMBL/GenBank/DDBJ databases">
        <title>Draft genome sequence of the ascomycete Xylaria multiplex DSM 110363.</title>
        <authorList>
            <person name="Buettner E."/>
            <person name="Kellner H."/>
        </authorList>
    </citation>
    <scope>NUCLEOTIDE SEQUENCE [LARGE SCALE GENOMIC DNA]</scope>
    <source>
        <strain evidence="9 10">DSM 110363</strain>
    </source>
</reference>
<protein>
    <recommendedName>
        <fullName evidence="8">Xylanolytic transcriptional activator regulatory domain-containing protein</fullName>
    </recommendedName>
</protein>
<evidence type="ECO:0000259" key="8">
    <source>
        <dbReference type="SMART" id="SM00906"/>
    </source>
</evidence>
<keyword evidence="6" id="KW-0539">Nucleus</keyword>
<proteinExistence type="predicted"/>
<feature type="region of interest" description="Disordered" evidence="7">
    <location>
        <begin position="411"/>
        <end position="437"/>
    </location>
</feature>
<evidence type="ECO:0000313" key="9">
    <source>
        <dbReference type="EMBL" id="KAF2962676.1"/>
    </source>
</evidence>
<evidence type="ECO:0000256" key="7">
    <source>
        <dbReference type="SAM" id="MobiDB-lite"/>
    </source>
</evidence>
<evidence type="ECO:0000256" key="2">
    <source>
        <dbReference type="ARBA" id="ARBA00022833"/>
    </source>
</evidence>
<dbReference type="InterPro" id="IPR051615">
    <property type="entry name" value="Transcr_Regulatory_Elem"/>
</dbReference>
<keyword evidence="3" id="KW-0805">Transcription regulation</keyword>
<feature type="compositionally biased region" description="Polar residues" evidence="7">
    <location>
        <begin position="417"/>
        <end position="429"/>
    </location>
</feature>
<keyword evidence="4" id="KW-0238">DNA-binding</keyword>
<keyword evidence="2" id="KW-0862">Zinc</keyword>
<dbReference type="AlphaFoldDB" id="A0A7C8MWH1"/>
<keyword evidence="10" id="KW-1185">Reference proteome</keyword>
<dbReference type="GO" id="GO:0008270">
    <property type="term" value="F:zinc ion binding"/>
    <property type="evidence" value="ECO:0007669"/>
    <property type="project" value="InterPro"/>
</dbReference>
<evidence type="ECO:0000256" key="3">
    <source>
        <dbReference type="ARBA" id="ARBA00023015"/>
    </source>
</evidence>
<keyword evidence="5" id="KW-0804">Transcription</keyword>
<accession>A0A7C8MWH1</accession>
<dbReference type="PANTHER" id="PTHR31313:SF81">
    <property type="entry name" value="TY1 ENHANCER ACTIVATOR"/>
    <property type="match status" value="1"/>
</dbReference>
<gene>
    <name evidence="9" type="ORF">GQX73_g10897</name>
</gene>
<dbReference type="PANTHER" id="PTHR31313">
    <property type="entry name" value="TY1 ENHANCER ACTIVATOR"/>
    <property type="match status" value="1"/>
</dbReference>
<dbReference type="InterPro" id="IPR007219">
    <property type="entry name" value="XnlR_reg_dom"/>
</dbReference>
<evidence type="ECO:0000256" key="1">
    <source>
        <dbReference type="ARBA" id="ARBA00022723"/>
    </source>
</evidence>
<feature type="region of interest" description="Disordered" evidence="7">
    <location>
        <begin position="33"/>
        <end position="87"/>
    </location>
</feature>
<comment type="caution">
    <text evidence="9">The sequence shown here is derived from an EMBL/GenBank/DDBJ whole genome shotgun (WGS) entry which is preliminary data.</text>
</comment>
<dbReference type="InParanoid" id="A0A7C8MWH1"/>
<name>A0A7C8MWH1_9PEZI</name>
<dbReference type="OrthoDB" id="2154091at2759"/>
<dbReference type="CDD" id="cd12148">
    <property type="entry name" value="fungal_TF_MHR"/>
    <property type="match status" value="1"/>
</dbReference>
<evidence type="ECO:0000256" key="4">
    <source>
        <dbReference type="ARBA" id="ARBA00023125"/>
    </source>
</evidence>
<dbReference type="GO" id="GO:0003677">
    <property type="term" value="F:DNA binding"/>
    <property type="evidence" value="ECO:0007669"/>
    <property type="project" value="UniProtKB-KW"/>
</dbReference>
<evidence type="ECO:0000313" key="10">
    <source>
        <dbReference type="Proteomes" id="UP000481858"/>
    </source>
</evidence>